<comment type="caution">
    <text evidence="1">The sequence shown here is derived from an EMBL/GenBank/DDBJ whole genome shotgun (WGS) entry which is preliminary data.</text>
</comment>
<dbReference type="EMBL" id="JAAMPI010000903">
    <property type="protein sequence ID" value="KAF4627833.1"/>
    <property type="molecule type" value="Genomic_DNA"/>
</dbReference>
<gene>
    <name evidence="1" type="ORF">G7Y89_g10318</name>
</gene>
<organism evidence="1 2">
    <name type="scientific">Cudoniella acicularis</name>
    <dbReference type="NCBI Taxonomy" id="354080"/>
    <lineage>
        <taxon>Eukaryota</taxon>
        <taxon>Fungi</taxon>
        <taxon>Dikarya</taxon>
        <taxon>Ascomycota</taxon>
        <taxon>Pezizomycotina</taxon>
        <taxon>Leotiomycetes</taxon>
        <taxon>Helotiales</taxon>
        <taxon>Tricladiaceae</taxon>
        <taxon>Cudoniella</taxon>
    </lineage>
</organism>
<reference evidence="1 2" key="1">
    <citation type="submission" date="2020-03" db="EMBL/GenBank/DDBJ databases">
        <title>Draft Genome Sequence of Cudoniella acicularis.</title>
        <authorList>
            <person name="Buettner E."/>
            <person name="Kellner H."/>
        </authorList>
    </citation>
    <scope>NUCLEOTIDE SEQUENCE [LARGE SCALE GENOMIC DNA]</scope>
    <source>
        <strain evidence="1 2">DSM 108380</strain>
    </source>
</reference>
<protein>
    <submittedName>
        <fullName evidence="1">Uncharacterized protein</fullName>
    </submittedName>
</protein>
<sequence>MLKSASTLHLPGAGRLARRTSATIVANGEAINVMRAAGVPDTQFTAVAGGERPLKPGPPQPDAALAPITVHTWPSLHCLMPAEDHKNFLETLDITTVYVGSNKAAFAAATYAGGFKDLYKVRRLYCGTVILVGRGNLNGRPFDGNAAQFATKAAKWLGEPEKVIWCLHDKGALNPKYIDTKAASKWWRRRPRARC</sequence>
<dbReference type="InterPro" id="IPR036866">
    <property type="entry name" value="RibonucZ/Hydroxyglut_hydro"/>
</dbReference>
<name>A0A8H4RE35_9HELO</name>
<dbReference type="SUPFAM" id="SSF56281">
    <property type="entry name" value="Metallo-hydrolase/oxidoreductase"/>
    <property type="match status" value="1"/>
</dbReference>
<dbReference type="OrthoDB" id="4311043at2759"/>
<evidence type="ECO:0000313" key="1">
    <source>
        <dbReference type="EMBL" id="KAF4627833.1"/>
    </source>
</evidence>
<keyword evidence="2" id="KW-1185">Reference proteome</keyword>
<accession>A0A8H4RE35</accession>
<evidence type="ECO:0000313" key="2">
    <source>
        <dbReference type="Proteomes" id="UP000566819"/>
    </source>
</evidence>
<dbReference type="Proteomes" id="UP000566819">
    <property type="component" value="Unassembled WGS sequence"/>
</dbReference>
<proteinExistence type="predicted"/>
<dbReference type="AlphaFoldDB" id="A0A8H4RE35"/>